<dbReference type="GO" id="GO:0003924">
    <property type="term" value="F:GTPase activity"/>
    <property type="evidence" value="ECO:0007669"/>
    <property type="project" value="InterPro"/>
</dbReference>
<dbReference type="Gene3D" id="2.40.30.10">
    <property type="entry name" value="Translation factors"/>
    <property type="match status" value="2"/>
</dbReference>
<evidence type="ECO:0000259" key="4">
    <source>
        <dbReference type="PROSITE" id="PS51722"/>
    </source>
</evidence>
<dbReference type="InterPro" id="IPR027417">
    <property type="entry name" value="P-loop_NTPase"/>
</dbReference>
<dbReference type="GO" id="GO:0005525">
    <property type="term" value="F:GTP binding"/>
    <property type="evidence" value="ECO:0007669"/>
    <property type="project" value="UniProtKB-KW"/>
</dbReference>
<proteinExistence type="predicted"/>
<keyword evidence="1" id="KW-0808">Transferase</keyword>
<protein>
    <submittedName>
        <fullName evidence="5">GTP-binding protein</fullName>
    </submittedName>
</protein>
<evidence type="ECO:0000256" key="1">
    <source>
        <dbReference type="ARBA" id="ARBA00022679"/>
    </source>
</evidence>
<dbReference type="CDD" id="cd04166">
    <property type="entry name" value="CysN_ATPS"/>
    <property type="match status" value="1"/>
</dbReference>
<dbReference type="InterPro" id="IPR059117">
    <property type="entry name" value="APS_kinase_dom"/>
</dbReference>
<evidence type="ECO:0000313" key="5">
    <source>
        <dbReference type="EMBL" id="RJP57917.1"/>
    </source>
</evidence>
<dbReference type="EMBL" id="QZJZ01000073">
    <property type="protein sequence ID" value="RJP57917.1"/>
    <property type="molecule type" value="Genomic_DNA"/>
</dbReference>
<comment type="caution">
    <text evidence="5">The sequence shown here is derived from an EMBL/GenBank/DDBJ whole genome shotgun (WGS) entry which is preliminary data.</text>
</comment>
<dbReference type="InterPro" id="IPR031157">
    <property type="entry name" value="G_TR_CS"/>
</dbReference>
<organism evidence="5 6">
    <name type="scientific">Candidatus Auribacter fodinae</name>
    <dbReference type="NCBI Taxonomy" id="2093366"/>
    <lineage>
        <taxon>Bacteria</taxon>
        <taxon>Pseudomonadati</taxon>
        <taxon>Candidatus Auribacterota</taxon>
        <taxon>Candidatus Auribacteria</taxon>
        <taxon>Candidatus Auribacterales</taxon>
        <taxon>Candidatus Auribacteraceae</taxon>
        <taxon>Candidatus Auribacter</taxon>
    </lineage>
</organism>
<dbReference type="InterPro" id="IPR005225">
    <property type="entry name" value="Small_GTP-bd"/>
</dbReference>
<dbReference type="InterPro" id="IPR000795">
    <property type="entry name" value="T_Tr_GTP-bd_dom"/>
</dbReference>
<dbReference type="InterPro" id="IPR054696">
    <property type="entry name" value="GTP-eEF1A_C"/>
</dbReference>
<accession>A0A3A4R523</accession>
<dbReference type="CDD" id="cd04095">
    <property type="entry name" value="CysN_NoDQ_III"/>
    <property type="match status" value="1"/>
</dbReference>
<dbReference type="PROSITE" id="PS51722">
    <property type="entry name" value="G_TR_2"/>
    <property type="match status" value="1"/>
</dbReference>
<name>A0A3A4R523_9BACT</name>
<dbReference type="SUPFAM" id="SSF52540">
    <property type="entry name" value="P-loop containing nucleoside triphosphate hydrolases"/>
    <property type="match status" value="2"/>
</dbReference>
<evidence type="ECO:0000256" key="2">
    <source>
        <dbReference type="ARBA" id="ARBA00022741"/>
    </source>
</evidence>
<dbReference type="SUPFAM" id="SSF50447">
    <property type="entry name" value="Translation proteins"/>
    <property type="match status" value="1"/>
</dbReference>
<evidence type="ECO:0000256" key="3">
    <source>
        <dbReference type="ARBA" id="ARBA00023134"/>
    </source>
</evidence>
<reference evidence="5 6" key="1">
    <citation type="journal article" date="2017" name="ISME J.">
        <title>Energy and carbon metabolisms in a deep terrestrial subsurface fluid microbial community.</title>
        <authorList>
            <person name="Momper L."/>
            <person name="Jungbluth S.P."/>
            <person name="Lee M.D."/>
            <person name="Amend J.P."/>
        </authorList>
    </citation>
    <scope>NUCLEOTIDE SEQUENCE [LARGE SCALE GENOMIC DNA]</scope>
    <source>
        <strain evidence="5">SURF_26</strain>
    </source>
</reference>
<sequence>MANETSREQMNIVVVGHVDHGKSTVIGRLLTDTGSLPEGKLEQVKATCERNSKPFEYAFMLDALKDEQAQGITIDSARCFFKSKKRNYIIIDAPGHIEFLKNMISGAARAEAAVLVIDAKEGIQENSRRHGYMVSMLGIKQVVIAVNKMDLINYDQVRFESIVKDFTAFLKNVNIVPRAFVPISAREGALLIEKSPNMPWYTKLSLLDTIDSFELEKPPEDKPFRFPVQDIYKFTAMGDDRRIVAGRVESGTISVGSDVVFLPSGKKSSIKAVEGFNIPEKSKAVSGESTGFTLNTQIYIRPAEVMCSAGEQLPLVTSLFRANVFWMGHQPMIKNKKYKLKLATAQTPVWLVEIKNVLDASELSSVANKDVIERHDVAECIFQTFKPIAVDLASDFPATGRFVIVDNYEIAGGGIVLDTMGVENKLLEDHIAAREKNWERSAITTGMRWGRFGQRSTLVLIAGEMNTGKIKVAKALEQELFNNGRLTYYLGVSNTLLGIDSDMKVQGERAEYIRRLGEIAHLFTDAGLILIATVSDLDDYELDVLSKLNKPNDVLIVNIGEKRLSPNKVDLELPVNPDAVQAVAEITALLQKRNVLVEYYL</sequence>
<dbReference type="AlphaFoldDB" id="A0A3A4R523"/>
<dbReference type="Pfam" id="PF00009">
    <property type="entry name" value="GTP_EFTU"/>
    <property type="match status" value="1"/>
</dbReference>
<dbReference type="SUPFAM" id="SSF50465">
    <property type="entry name" value="EF-Tu/eEF-1alpha/eIF2-gamma C-terminal domain"/>
    <property type="match status" value="1"/>
</dbReference>
<dbReference type="InterPro" id="IPR044139">
    <property type="entry name" value="CysN_NoDQ_III"/>
</dbReference>
<dbReference type="PRINTS" id="PR00315">
    <property type="entry name" value="ELONGATNFCT"/>
</dbReference>
<keyword evidence="3" id="KW-0342">GTP-binding</keyword>
<evidence type="ECO:0000313" key="6">
    <source>
        <dbReference type="Proteomes" id="UP000266426"/>
    </source>
</evidence>
<dbReference type="NCBIfam" id="TIGR00231">
    <property type="entry name" value="small_GTP"/>
    <property type="match status" value="1"/>
</dbReference>
<dbReference type="InterPro" id="IPR050100">
    <property type="entry name" value="TRAFAC_GTPase_members"/>
</dbReference>
<dbReference type="PANTHER" id="PTHR23115">
    <property type="entry name" value="TRANSLATION FACTOR"/>
    <property type="match status" value="1"/>
</dbReference>
<dbReference type="Pfam" id="PF01583">
    <property type="entry name" value="APS_kinase"/>
    <property type="match status" value="1"/>
</dbReference>
<keyword evidence="2" id="KW-0547">Nucleotide-binding</keyword>
<dbReference type="InterPro" id="IPR009000">
    <property type="entry name" value="Transl_B-barrel_sf"/>
</dbReference>
<feature type="domain" description="Tr-type G" evidence="4">
    <location>
        <begin position="7"/>
        <end position="220"/>
    </location>
</feature>
<dbReference type="InterPro" id="IPR009001">
    <property type="entry name" value="Transl_elong_EF1A/Init_IF2_C"/>
</dbReference>
<dbReference type="PROSITE" id="PS00301">
    <property type="entry name" value="G_TR_1"/>
    <property type="match status" value="1"/>
</dbReference>
<dbReference type="Gene3D" id="3.40.50.300">
    <property type="entry name" value="P-loop containing nucleotide triphosphate hydrolases"/>
    <property type="match status" value="2"/>
</dbReference>
<dbReference type="Pfam" id="PF22594">
    <property type="entry name" value="GTP-eEF1A_C"/>
    <property type="match status" value="1"/>
</dbReference>
<gene>
    <name evidence="5" type="ORF">C4541_09265</name>
</gene>
<dbReference type="Proteomes" id="UP000266426">
    <property type="component" value="Unassembled WGS sequence"/>
</dbReference>
<dbReference type="InterPro" id="IPR041757">
    <property type="entry name" value="CysN_GTP-bd"/>
</dbReference>